<evidence type="ECO:0000256" key="4">
    <source>
        <dbReference type="ARBA" id="ARBA00023239"/>
    </source>
</evidence>
<evidence type="ECO:0000313" key="7">
    <source>
        <dbReference type="Proteomes" id="UP000256478"/>
    </source>
</evidence>
<name>A0A3E0TMC1_9GAMM</name>
<dbReference type="AlphaFoldDB" id="A0A3E0TMC1"/>
<evidence type="ECO:0000256" key="3">
    <source>
        <dbReference type="ARBA" id="ARBA00011233"/>
    </source>
</evidence>
<gene>
    <name evidence="6" type="ORF">DXX93_03110</name>
</gene>
<dbReference type="Pfam" id="PF01081">
    <property type="entry name" value="Aldolase"/>
    <property type="match status" value="1"/>
</dbReference>
<organism evidence="6 7">
    <name type="scientific">Thalassotalea euphylliae</name>
    <dbReference type="NCBI Taxonomy" id="1655234"/>
    <lineage>
        <taxon>Bacteria</taxon>
        <taxon>Pseudomonadati</taxon>
        <taxon>Pseudomonadota</taxon>
        <taxon>Gammaproteobacteria</taxon>
        <taxon>Alteromonadales</taxon>
        <taxon>Colwelliaceae</taxon>
        <taxon>Thalassotalea</taxon>
    </lineage>
</organism>
<dbReference type="PANTHER" id="PTHR30246">
    <property type="entry name" value="2-KETO-3-DEOXY-6-PHOSPHOGLUCONATE ALDOLASE"/>
    <property type="match status" value="1"/>
</dbReference>
<dbReference type="CDD" id="cd00452">
    <property type="entry name" value="KDPG_aldolase"/>
    <property type="match status" value="1"/>
</dbReference>
<comment type="similarity">
    <text evidence="2">Belongs to the KHG/KDPG aldolase family.</text>
</comment>
<reference evidence="6 7" key="1">
    <citation type="submission" date="2018-08" db="EMBL/GenBank/DDBJ databases">
        <title>Thalassotalea euphylliae genome.</title>
        <authorList>
            <person name="Summers S."/>
            <person name="Rice S.A."/>
            <person name="Freckelton M.L."/>
            <person name="Nedved B.T."/>
            <person name="Hadfield M.G."/>
        </authorList>
    </citation>
    <scope>NUCLEOTIDE SEQUENCE [LARGE SCALE GENOMIC DNA]</scope>
    <source>
        <strain evidence="6 7">H1</strain>
    </source>
</reference>
<dbReference type="InterPro" id="IPR013785">
    <property type="entry name" value="Aldolase_TIM"/>
</dbReference>
<sequence>MTPVNSWLPDNQIIAILRGLPPEDAANVGKALYQSGTRVMEVPLNRPQALSCITILRENLPSDCIVGAGTVINITQVEQVKNAGGQLIVSPNCDSDLIDYTLELGLISLPGIATASEAFQAYHAGATTLKVFPAASYGTDHIKALTSVLPPECALIAVGGVSIENRHQWLSAGARAVGIGSHLYQQGDNLSQIQQKIKGLV</sequence>
<dbReference type="GO" id="GO:0008674">
    <property type="term" value="F:2-dehydro-3-deoxy-6-phosphogalactonate aldolase activity"/>
    <property type="evidence" value="ECO:0007669"/>
    <property type="project" value="UniProtKB-EC"/>
</dbReference>
<evidence type="ECO:0000256" key="2">
    <source>
        <dbReference type="ARBA" id="ARBA00006906"/>
    </source>
</evidence>
<dbReference type="Gene3D" id="3.20.20.70">
    <property type="entry name" value="Aldolase class I"/>
    <property type="match status" value="1"/>
</dbReference>
<comment type="subunit">
    <text evidence="3">Homotrimer.</text>
</comment>
<dbReference type="EC" id="4.1.2.21" evidence="6"/>
<dbReference type="OrthoDB" id="8590323at2"/>
<evidence type="ECO:0000256" key="1">
    <source>
        <dbReference type="ARBA" id="ARBA00004761"/>
    </source>
</evidence>
<dbReference type="PANTHER" id="PTHR30246:SF1">
    <property type="entry name" value="2-DEHYDRO-3-DEOXY-6-PHOSPHOGALACTONATE ALDOLASE-RELATED"/>
    <property type="match status" value="1"/>
</dbReference>
<keyword evidence="4 6" id="KW-0456">Lyase</keyword>
<dbReference type="InterPro" id="IPR000887">
    <property type="entry name" value="Aldlse_KDPG_KHG"/>
</dbReference>
<evidence type="ECO:0000313" key="6">
    <source>
        <dbReference type="EMBL" id="REL25638.1"/>
    </source>
</evidence>
<keyword evidence="5" id="KW-0119">Carbohydrate metabolism</keyword>
<accession>A0A3E0TMC1</accession>
<dbReference type="EMBL" id="QUOU01000001">
    <property type="protein sequence ID" value="REL25638.1"/>
    <property type="molecule type" value="Genomic_DNA"/>
</dbReference>
<evidence type="ECO:0000256" key="5">
    <source>
        <dbReference type="ARBA" id="ARBA00023277"/>
    </source>
</evidence>
<protein>
    <submittedName>
        <fullName evidence="6">2-dehydro-3-deoxy-6-phosphogalactonate aldolase</fullName>
        <ecNumber evidence="6">4.1.2.21</ecNumber>
    </submittedName>
</protein>
<dbReference type="Proteomes" id="UP000256478">
    <property type="component" value="Unassembled WGS sequence"/>
</dbReference>
<comment type="pathway">
    <text evidence="1">Carbohydrate acid metabolism.</text>
</comment>
<dbReference type="NCBIfam" id="NF006600">
    <property type="entry name" value="PRK09140.1"/>
    <property type="match status" value="1"/>
</dbReference>
<proteinExistence type="inferred from homology"/>
<dbReference type="SUPFAM" id="SSF51569">
    <property type="entry name" value="Aldolase"/>
    <property type="match status" value="1"/>
</dbReference>
<comment type="caution">
    <text evidence="6">The sequence shown here is derived from an EMBL/GenBank/DDBJ whole genome shotgun (WGS) entry which is preliminary data.</text>
</comment>